<dbReference type="GO" id="GO:0005524">
    <property type="term" value="F:ATP binding"/>
    <property type="evidence" value="ECO:0007669"/>
    <property type="project" value="InterPro"/>
</dbReference>
<comment type="subcellular location">
    <subcellularLocation>
        <location evidence="2">Cell membrane</location>
    </subcellularLocation>
    <subcellularLocation>
        <location evidence="3">Membrane</location>
        <topology evidence="3">Single-pass type I membrane protein</topology>
    </subcellularLocation>
</comment>
<evidence type="ECO:0000256" key="4">
    <source>
        <dbReference type="ARBA" id="ARBA00012202"/>
    </source>
</evidence>
<feature type="domain" description="Protein kinase" evidence="17">
    <location>
        <begin position="1"/>
        <end position="148"/>
    </location>
</feature>
<comment type="catalytic activity">
    <reaction evidence="1 15">
        <text>GTP = 3',5'-cyclic GMP + diphosphate</text>
        <dbReference type="Rhea" id="RHEA:13665"/>
        <dbReference type="ChEBI" id="CHEBI:33019"/>
        <dbReference type="ChEBI" id="CHEBI:37565"/>
        <dbReference type="ChEBI" id="CHEBI:57746"/>
        <dbReference type="EC" id="4.6.1.2"/>
    </reaction>
</comment>
<comment type="similarity">
    <text evidence="14">Belongs to the adenylyl cyclase class-4/guanylyl cyclase family.</text>
</comment>
<dbReference type="EC" id="4.6.1.2" evidence="4 15"/>
<evidence type="ECO:0000313" key="19">
    <source>
        <dbReference type="EMBL" id="CAD7653245.1"/>
    </source>
</evidence>
<dbReference type="Pfam" id="PF00211">
    <property type="entry name" value="Guanylate_cyc"/>
    <property type="match status" value="1"/>
</dbReference>
<keyword evidence="6" id="KW-0812">Transmembrane</keyword>
<keyword evidence="7" id="KW-0732">Signal</keyword>
<evidence type="ECO:0000256" key="10">
    <source>
        <dbReference type="ARBA" id="ARBA00023136"/>
    </source>
</evidence>
<evidence type="ECO:0000256" key="16">
    <source>
        <dbReference type="SAM" id="Coils"/>
    </source>
</evidence>
<dbReference type="GO" id="GO:0004672">
    <property type="term" value="F:protein kinase activity"/>
    <property type="evidence" value="ECO:0007669"/>
    <property type="project" value="InterPro"/>
</dbReference>
<evidence type="ECO:0000256" key="1">
    <source>
        <dbReference type="ARBA" id="ARBA00001436"/>
    </source>
</evidence>
<dbReference type="InterPro" id="IPR050401">
    <property type="entry name" value="Cyclic_nucleotide_synthase"/>
</dbReference>
<dbReference type="FunFam" id="3.30.70.1230:FF:000050">
    <property type="entry name" value="Guanylate cyclase"/>
    <property type="match status" value="1"/>
</dbReference>
<keyword evidence="16" id="KW-0175">Coiled coil</keyword>
<evidence type="ECO:0000256" key="15">
    <source>
        <dbReference type="RuleBase" id="RU003431"/>
    </source>
</evidence>
<dbReference type="InterPro" id="IPR011645">
    <property type="entry name" value="HNOB_dom_associated"/>
</dbReference>
<dbReference type="CDD" id="cd07302">
    <property type="entry name" value="CHD"/>
    <property type="match status" value="1"/>
</dbReference>
<dbReference type="GO" id="GO:0001653">
    <property type="term" value="F:peptide receptor activity"/>
    <property type="evidence" value="ECO:0007669"/>
    <property type="project" value="TreeGrafter"/>
</dbReference>
<dbReference type="PANTHER" id="PTHR11920:SF462">
    <property type="entry name" value="GUANYLATE CYCLASE"/>
    <property type="match status" value="1"/>
</dbReference>
<dbReference type="OrthoDB" id="1890790at2759"/>
<dbReference type="InterPro" id="IPR011009">
    <property type="entry name" value="Kinase-like_dom_sf"/>
</dbReference>
<dbReference type="InterPro" id="IPR018297">
    <property type="entry name" value="A/G_cyclase_CS"/>
</dbReference>
<dbReference type="GO" id="GO:0007168">
    <property type="term" value="P:receptor guanylyl cyclase signaling pathway"/>
    <property type="evidence" value="ECO:0007669"/>
    <property type="project" value="TreeGrafter"/>
</dbReference>
<keyword evidence="12 14" id="KW-0456">Lyase</keyword>
<sequence>MKYLHNSAAQSHGYLNSENCVIDSRWLLKSLEMDDTVDANELLWFAPELLRNNHLFWSGSQEADVYSFAIIMQEILVRDKPYSTFAKHLSTMDIINRIMSESSDSAFRPQLDGLSDSVPKDIIQLVDRCWQERPEVRPTFNRISDEFVKFLGERNYVFIRDKSIVDSMLVKIEKYANNLEDLVKERTICLEEERRKTETLLYRMLPISVANNLRNGRQVLPEKYDNVTIFFSDIIGFTTIASFSEPLEVITILNDLYIAFDEIVQNFDVYKIETIGDAYMVVSGIPNRNEDHSEQIASMALEILHFCLQFKMRHMPTIPLRLRCGIHTVVGGVVGNTNPRYCLFGDTVNIASRLETTSQPYRIHISKATEERLKRSGDYIIEYRGEITLKGRGKQPTYYLTGKRGFDRILPVPTEDELMLLLLYYSVFASPPLPLSSSLSSLSVLSSDPISTPASLSSSISVLSMMFSCLGTSLLTILLISEIWNRWKGDSFLLLS</sequence>
<dbReference type="Pfam" id="PF07701">
    <property type="entry name" value="HNOBA"/>
    <property type="match status" value="1"/>
</dbReference>
<evidence type="ECO:0000256" key="12">
    <source>
        <dbReference type="ARBA" id="ARBA00023239"/>
    </source>
</evidence>
<dbReference type="GO" id="GO:0004383">
    <property type="term" value="F:guanylate cyclase activity"/>
    <property type="evidence" value="ECO:0007669"/>
    <property type="project" value="UniProtKB-EC"/>
</dbReference>
<protein>
    <recommendedName>
        <fullName evidence="4 15">Guanylate cyclase</fullName>
        <ecNumber evidence="4 15">4.6.1.2</ecNumber>
    </recommendedName>
</protein>
<evidence type="ECO:0000259" key="17">
    <source>
        <dbReference type="PROSITE" id="PS50011"/>
    </source>
</evidence>
<keyword evidence="9" id="KW-1133">Transmembrane helix</keyword>
<dbReference type="SMART" id="SM00044">
    <property type="entry name" value="CYCc"/>
    <property type="match status" value="1"/>
</dbReference>
<keyword evidence="5" id="KW-1003">Cell membrane</keyword>
<dbReference type="GO" id="GO:0004016">
    <property type="term" value="F:adenylate cyclase activity"/>
    <property type="evidence" value="ECO:0007669"/>
    <property type="project" value="TreeGrafter"/>
</dbReference>
<gene>
    <name evidence="19" type="ORF">ONB1V03_LOCUS9902</name>
</gene>
<evidence type="ECO:0000259" key="18">
    <source>
        <dbReference type="PROSITE" id="PS50125"/>
    </source>
</evidence>
<dbReference type="InterPro" id="IPR000719">
    <property type="entry name" value="Prot_kinase_dom"/>
</dbReference>
<evidence type="ECO:0000256" key="13">
    <source>
        <dbReference type="ARBA" id="ARBA00023293"/>
    </source>
</evidence>
<dbReference type="SUPFAM" id="SSF55073">
    <property type="entry name" value="Nucleotide cyclase"/>
    <property type="match status" value="1"/>
</dbReference>
<dbReference type="Gene3D" id="3.30.70.1230">
    <property type="entry name" value="Nucleotide cyclase"/>
    <property type="match status" value="1"/>
</dbReference>
<dbReference type="EMBL" id="OC921255">
    <property type="protein sequence ID" value="CAD7653245.1"/>
    <property type="molecule type" value="Genomic_DNA"/>
</dbReference>
<dbReference type="EMBL" id="CAJPVJ010006430">
    <property type="protein sequence ID" value="CAG2170432.1"/>
    <property type="molecule type" value="Genomic_DNA"/>
</dbReference>
<feature type="coiled-coil region" evidence="16">
    <location>
        <begin position="165"/>
        <end position="192"/>
    </location>
</feature>
<evidence type="ECO:0000256" key="11">
    <source>
        <dbReference type="ARBA" id="ARBA00023180"/>
    </source>
</evidence>
<dbReference type="InterPro" id="IPR029787">
    <property type="entry name" value="Nucleotide_cyclase"/>
</dbReference>
<evidence type="ECO:0000256" key="9">
    <source>
        <dbReference type="ARBA" id="ARBA00022989"/>
    </source>
</evidence>
<evidence type="ECO:0000256" key="14">
    <source>
        <dbReference type="RuleBase" id="RU000405"/>
    </source>
</evidence>
<keyword evidence="10" id="KW-0472">Membrane</keyword>
<dbReference type="InterPro" id="IPR001054">
    <property type="entry name" value="A/G_cyclase"/>
</dbReference>
<evidence type="ECO:0000256" key="5">
    <source>
        <dbReference type="ARBA" id="ARBA00022475"/>
    </source>
</evidence>
<dbReference type="PROSITE" id="PS50011">
    <property type="entry name" value="PROTEIN_KINASE_DOM"/>
    <property type="match status" value="1"/>
</dbReference>
<keyword evidence="8" id="KW-0547">Nucleotide-binding</keyword>
<dbReference type="GO" id="GO:0035556">
    <property type="term" value="P:intracellular signal transduction"/>
    <property type="evidence" value="ECO:0007669"/>
    <property type="project" value="InterPro"/>
</dbReference>
<dbReference type="GO" id="GO:0005886">
    <property type="term" value="C:plasma membrane"/>
    <property type="evidence" value="ECO:0007669"/>
    <property type="project" value="UniProtKB-SubCell"/>
</dbReference>
<evidence type="ECO:0000313" key="20">
    <source>
        <dbReference type="Proteomes" id="UP000728032"/>
    </source>
</evidence>
<dbReference type="PROSITE" id="PS00452">
    <property type="entry name" value="GUANYLATE_CYCLASE_1"/>
    <property type="match status" value="1"/>
</dbReference>
<evidence type="ECO:0000256" key="2">
    <source>
        <dbReference type="ARBA" id="ARBA00004236"/>
    </source>
</evidence>
<accession>A0A7R9M463</accession>
<dbReference type="AlphaFoldDB" id="A0A7R9M463"/>
<evidence type="ECO:0000256" key="6">
    <source>
        <dbReference type="ARBA" id="ARBA00022692"/>
    </source>
</evidence>
<dbReference type="SUPFAM" id="SSF56112">
    <property type="entry name" value="Protein kinase-like (PK-like)"/>
    <property type="match status" value="1"/>
</dbReference>
<keyword evidence="13 15" id="KW-0141">cGMP biosynthesis</keyword>
<keyword evidence="11" id="KW-0325">Glycoprotein</keyword>
<evidence type="ECO:0000256" key="8">
    <source>
        <dbReference type="ARBA" id="ARBA00022741"/>
    </source>
</evidence>
<dbReference type="InterPro" id="IPR001245">
    <property type="entry name" value="Ser-Thr/Tyr_kinase_cat_dom"/>
</dbReference>
<organism evidence="19">
    <name type="scientific">Oppiella nova</name>
    <dbReference type="NCBI Taxonomy" id="334625"/>
    <lineage>
        <taxon>Eukaryota</taxon>
        <taxon>Metazoa</taxon>
        <taxon>Ecdysozoa</taxon>
        <taxon>Arthropoda</taxon>
        <taxon>Chelicerata</taxon>
        <taxon>Arachnida</taxon>
        <taxon>Acari</taxon>
        <taxon>Acariformes</taxon>
        <taxon>Sarcoptiformes</taxon>
        <taxon>Oribatida</taxon>
        <taxon>Brachypylina</taxon>
        <taxon>Oppioidea</taxon>
        <taxon>Oppiidae</taxon>
        <taxon>Oppiella</taxon>
    </lineage>
</organism>
<name>A0A7R9M463_9ACAR</name>
<evidence type="ECO:0000256" key="7">
    <source>
        <dbReference type="ARBA" id="ARBA00022729"/>
    </source>
</evidence>
<reference evidence="19" key="1">
    <citation type="submission" date="2020-11" db="EMBL/GenBank/DDBJ databases">
        <authorList>
            <person name="Tran Van P."/>
        </authorList>
    </citation>
    <scope>NUCLEOTIDE SEQUENCE</scope>
</reference>
<dbReference type="Proteomes" id="UP000728032">
    <property type="component" value="Unassembled WGS sequence"/>
</dbReference>
<dbReference type="Pfam" id="PF07714">
    <property type="entry name" value="PK_Tyr_Ser-Thr"/>
    <property type="match status" value="1"/>
</dbReference>
<dbReference type="PANTHER" id="PTHR11920">
    <property type="entry name" value="GUANYLYL CYCLASE"/>
    <property type="match status" value="1"/>
</dbReference>
<dbReference type="PROSITE" id="PS50125">
    <property type="entry name" value="GUANYLATE_CYCLASE_2"/>
    <property type="match status" value="1"/>
</dbReference>
<proteinExistence type="inferred from homology"/>
<feature type="domain" description="Guanylate cyclase" evidence="18">
    <location>
        <begin position="228"/>
        <end position="355"/>
    </location>
</feature>
<evidence type="ECO:0000256" key="3">
    <source>
        <dbReference type="ARBA" id="ARBA00004479"/>
    </source>
</evidence>
<keyword evidence="20" id="KW-1185">Reference proteome</keyword>
<dbReference type="Gene3D" id="1.10.510.10">
    <property type="entry name" value="Transferase(Phosphotransferase) domain 1"/>
    <property type="match status" value="1"/>
</dbReference>
<dbReference type="Gene3D" id="6.10.250.780">
    <property type="match status" value="1"/>
</dbReference>